<gene>
    <name evidence="2" type="ORF">LQ564_03145</name>
</gene>
<organism evidence="2 3">
    <name type="scientific">Massilia phyllostachyos</name>
    <dbReference type="NCBI Taxonomy" id="2898585"/>
    <lineage>
        <taxon>Bacteria</taxon>
        <taxon>Pseudomonadati</taxon>
        <taxon>Pseudomonadota</taxon>
        <taxon>Betaproteobacteria</taxon>
        <taxon>Burkholderiales</taxon>
        <taxon>Oxalobacteraceae</taxon>
        <taxon>Telluria group</taxon>
        <taxon>Massilia</taxon>
    </lineage>
</organism>
<proteinExistence type="predicted"/>
<sequence length="195" mass="20864">MATDYVNEVQKLYVAYFGRPADTSGMGFWVNQLQNNPSGYEMISNAFSTSPEYQQMYGGQSNREVVLDIYRNVFGREGDQGGVDFWTARLDAGDITVGNAVVALAQSAVNANNNDGFVFKARVGVATAFTEHLNLPAEQNAYAGPAAMQIAMDYVGGVRDITTAAQHMDPGQIDAAIARIVGTPSGMVADMGFVA</sequence>
<dbReference type="RefSeq" id="WP_231056616.1">
    <property type="nucleotide sequence ID" value="NZ_JAJNOC010000001.1"/>
</dbReference>
<dbReference type="Pfam" id="PF13946">
    <property type="entry name" value="DUF4214"/>
    <property type="match status" value="1"/>
</dbReference>
<comment type="caution">
    <text evidence="2">The sequence shown here is derived from an EMBL/GenBank/DDBJ whole genome shotgun (WGS) entry which is preliminary data.</text>
</comment>
<dbReference type="InterPro" id="IPR038255">
    <property type="entry name" value="PBS_linker_sf"/>
</dbReference>
<name>A0ABS8Q0M8_9BURK</name>
<accession>A0ABS8Q0M8</accession>
<protein>
    <submittedName>
        <fullName evidence="2">DUF4214 domain-containing protein</fullName>
    </submittedName>
</protein>
<keyword evidence="3" id="KW-1185">Reference proteome</keyword>
<evidence type="ECO:0000259" key="1">
    <source>
        <dbReference type="Pfam" id="PF13946"/>
    </source>
</evidence>
<dbReference type="Gene3D" id="1.10.3130.20">
    <property type="entry name" value="Phycobilisome linker domain"/>
    <property type="match status" value="1"/>
</dbReference>
<evidence type="ECO:0000313" key="3">
    <source>
        <dbReference type="Proteomes" id="UP001179361"/>
    </source>
</evidence>
<dbReference type="InterPro" id="IPR025282">
    <property type="entry name" value="DUF4214"/>
</dbReference>
<feature type="domain" description="DUF4214" evidence="1">
    <location>
        <begin position="45"/>
        <end position="113"/>
    </location>
</feature>
<evidence type="ECO:0000313" key="2">
    <source>
        <dbReference type="EMBL" id="MCD2515305.1"/>
    </source>
</evidence>
<dbReference type="Proteomes" id="UP001179361">
    <property type="component" value="Unassembled WGS sequence"/>
</dbReference>
<dbReference type="EMBL" id="JAJNOC010000001">
    <property type="protein sequence ID" value="MCD2515305.1"/>
    <property type="molecule type" value="Genomic_DNA"/>
</dbReference>
<reference evidence="2" key="1">
    <citation type="submission" date="2021-11" db="EMBL/GenBank/DDBJ databases">
        <title>The complete genome of Massilia sp sp. G4R7.</title>
        <authorList>
            <person name="Liu L."/>
            <person name="Yue J."/>
            <person name="Yuan J."/>
            <person name="Yang F."/>
            <person name="Li L."/>
        </authorList>
    </citation>
    <scope>NUCLEOTIDE SEQUENCE</scope>
    <source>
        <strain evidence="2">G4R7</strain>
    </source>
</reference>